<dbReference type="STRING" id="100884.GCA_000269565_03566"/>
<feature type="domain" description="DnaD N-terminal" evidence="3">
    <location>
        <begin position="14"/>
        <end position="82"/>
    </location>
</feature>
<dbReference type="Proteomes" id="UP000003157">
    <property type="component" value="Unassembled WGS sequence"/>
</dbReference>
<reference evidence="4 5" key="1">
    <citation type="submission" date="2010-12" db="EMBL/GenBank/DDBJ databases">
        <title>The Genome Sequence of Coprobacillus sp. strain 29_1.</title>
        <authorList>
            <consortium name="The Broad Institute Genome Sequencing Platform"/>
            <person name="Earl A."/>
            <person name="Ward D."/>
            <person name="Feldgarden M."/>
            <person name="Gevers D."/>
            <person name="Daigneault M."/>
            <person name="Sibley C.D."/>
            <person name="White A."/>
            <person name="Strauss J."/>
            <person name="Allen-Vercoe E."/>
            <person name="Young S.K."/>
            <person name="Zeng Q."/>
            <person name="Gargeya S."/>
            <person name="Fitzgerald M."/>
            <person name="Haas B."/>
            <person name="Abouelleil A."/>
            <person name="Alvarado L."/>
            <person name="Arachchi H.M."/>
            <person name="Berlin A."/>
            <person name="Brown A."/>
            <person name="Chapman S.B."/>
            <person name="Chen Z."/>
            <person name="Dunbar C."/>
            <person name="Freedman E."/>
            <person name="Gearin G."/>
            <person name="Gellesch M."/>
            <person name="Goldberg J."/>
            <person name="Griggs A."/>
            <person name="Gujja S."/>
            <person name="Heilman E."/>
            <person name="Heiman D."/>
            <person name="Howarth C."/>
            <person name="Larson L."/>
            <person name="Lui A."/>
            <person name="MacDonald P.J.P."/>
            <person name="Mehta T."/>
            <person name="Montmayeur A."/>
            <person name="Murphy C."/>
            <person name="Neiman D."/>
            <person name="Pearson M."/>
            <person name="Priest M."/>
            <person name="Roberts A."/>
            <person name="Saif S."/>
            <person name="Shea T."/>
            <person name="Shenoy N."/>
            <person name="Sisk P."/>
            <person name="Stolte C."/>
            <person name="Sykes S."/>
            <person name="White J."/>
            <person name="Yandava C."/>
            <person name="Nusbaum C."/>
            <person name="Birren B."/>
        </authorList>
    </citation>
    <scope>NUCLEOTIDE SEQUENCE [LARGE SCALE GENOMIC DNA]</scope>
    <source>
        <strain evidence="4 5">29_1</strain>
    </source>
</reference>
<dbReference type="OrthoDB" id="1652900at2"/>
<dbReference type="InterPro" id="IPR034829">
    <property type="entry name" value="DnaD-like_sf"/>
</dbReference>
<dbReference type="HOGENOM" id="CLU_091656_0_1_9"/>
<dbReference type="InterPro" id="IPR006343">
    <property type="entry name" value="DnaB/C_C"/>
</dbReference>
<name>E7GAD4_9FIRM</name>
<dbReference type="eggNOG" id="COG3935">
    <property type="taxonomic scope" value="Bacteria"/>
</dbReference>
<dbReference type="RefSeq" id="WP_008788832.1">
    <property type="nucleotide sequence ID" value="NZ_AKCB01000003.1"/>
</dbReference>
<comment type="caution">
    <text evidence="4">The sequence shown here is derived from an EMBL/GenBank/DDBJ whole genome shotgun (WGS) entry which is preliminary data.</text>
</comment>
<dbReference type="InterPro" id="IPR053162">
    <property type="entry name" value="DnaD"/>
</dbReference>
<evidence type="ECO:0000313" key="5">
    <source>
        <dbReference type="Proteomes" id="UP000003157"/>
    </source>
</evidence>
<evidence type="ECO:0000259" key="2">
    <source>
        <dbReference type="Pfam" id="PF07261"/>
    </source>
</evidence>
<dbReference type="Gene3D" id="1.10.10.10">
    <property type="entry name" value="Winged helix-like DNA-binding domain superfamily/Winged helix DNA-binding domain"/>
    <property type="match status" value="1"/>
</dbReference>
<feature type="domain" description="DnaB/C C-terminal" evidence="2">
    <location>
        <begin position="107"/>
        <end position="169"/>
    </location>
</feature>
<sequence>MDELLNSQCIDFRKLLILKAKSLKITDQECFLLLVIMTMNDIGMKPITPSQIGQLCSLSLQQIDKTLISLVDKHFIARKRGTLDLLPIQKMLLNQSVEEEKDVDLLSIFENAFGRSLNQMELEIINTFKRSGYDDQMILDALNESVKAGVINFRYIEKILDNWSRYGVKKRYAPSTPTVRQDVDQNIKDYKWWAEDE</sequence>
<comment type="similarity">
    <text evidence="1">Belongs to the DnaB/DnaD family.</text>
</comment>
<dbReference type="Pfam" id="PF07261">
    <property type="entry name" value="DnaB_2"/>
    <property type="match status" value="1"/>
</dbReference>
<dbReference type="NCBIfam" id="TIGR01446">
    <property type="entry name" value="DnaD_dom"/>
    <property type="match status" value="1"/>
</dbReference>
<evidence type="ECO:0000313" key="4">
    <source>
        <dbReference type="EMBL" id="EFW05142.1"/>
    </source>
</evidence>
<evidence type="ECO:0000256" key="1">
    <source>
        <dbReference type="ARBA" id="ARBA00093462"/>
    </source>
</evidence>
<dbReference type="EMBL" id="ADKX01000030">
    <property type="protein sequence ID" value="EFW05142.1"/>
    <property type="molecule type" value="Genomic_DNA"/>
</dbReference>
<gene>
    <name evidence="4" type="ORF">HMPREF9488_01724</name>
</gene>
<accession>E7GAD4</accession>
<organism evidence="4 5">
    <name type="scientific">Coprobacillus cateniformis</name>
    <dbReference type="NCBI Taxonomy" id="100884"/>
    <lineage>
        <taxon>Bacteria</taxon>
        <taxon>Bacillati</taxon>
        <taxon>Bacillota</taxon>
        <taxon>Erysipelotrichia</taxon>
        <taxon>Erysipelotrichales</taxon>
        <taxon>Coprobacillaceae</taxon>
        <taxon>Coprobacillus</taxon>
    </lineage>
</organism>
<dbReference type="SUPFAM" id="SSF158499">
    <property type="entry name" value="DnaD domain-like"/>
    <property type="match status" value="1"/>
</dbReference>
<dbReference type="InterPro" id="IPR036388">
    <property type="entry name" value="WH-like_DNA-bd_sf"/>
</dbReference>
<dbReference type="GeneID" id="78231322"/>
<dbReference type="Pfam" id="PF21984">
    <property type="entry name" value="DnaD_N"/>
    <property type="match status" value="1"/>
</dbReference>
<dbReference type="PANTHER" id="PTHR37293:SF6">
    <property type="entry name" value="DNA REPLICATION PROTEIN DNAD"/>
    <property type="match status" value="1"/>
</dbReference>
<dbReference type="PANTHER" id="PTHR37293">
    <property type="entry name" value="PHAGE REPLICATION PROTEIN-RELATED"/>
    <property type="match status" value="1"/>
</dbReference>
<keyword evidence="5" id="KW-1185">Reference proteome</keyword>
<evidence type="ECO:0000259" key="3">
    <source>
        <dbReference type="Pfam" id="PF21984"/>
    </source>
</evidence>
<dbReference type="InterPro" id="IPR053843">
    <property type="entry name" value="DnaD_N"/>
</dbReference>
<dbReference type="AlphaFoldDB" id="E7GAD4"/>
<protein>
    <submittedName>
        <fullName evidence="4">Uncharacterized protein</fullName>
    </submittedName>
</protein>
<dbReference type="Gene3D" id="1.10.10.630">
    <property type="entry name" value="DnaD domain-like"/>
    <property type="match status" value="1"/>
</dbReference>
<proteinExistence type="inferred from homology"/>